<dbReference type="InterPro" id="IPR023393">
    <property type="entry name" value="START-like_dom_sf"/>
</dbReference>
<evidence type="ECO:0000259" key="2">
    <source>
        <dbReference type="PROSITE" id="PS50848"/>
    </source>
</evidence>
<protein>
    <submittedName>
        <fullName evidence="3">Ceramide transfer protein</fullName>
    </submittedName>
</protein>
<name>A0ABC9Y2I8_GRUJA</name>
<organism evidence="3 4">
    <name type="scientific">Grus japonensis</name>
    <name type="common">Japanese crane</name>
    <name type="synonym">Red-crowned crane</name>
    <dbReference type="NCBI Taxonomy" id="30415"/>
    <lineage>
        <taxon>Eukaryota</taxon>
        <taxon>Metazoa</taxon>
        <taxon>Chordata</taxon>
        <taxon>Craniata</taxon>
        <taxon>Vertebrata</taxon>
        <taxon>Euteleostomi</taxon>
        <taxon>Archelosauria</taxon>
        <taxon>Archosauria</taxon>
        <taxon>Dinosauria</taxon>
        <taxon>Saurischia</taxon>
        <taxon>Theropoda</taxon>
        <taxon>Coelurosauria</taxon>
        <taxon>Aves</taxon>
        <taxon>Neognathae</taxon>
        <taxon>Neoaves</taxon>
        <taxon>Gruiformes</taxon>
        <taxon>Gruidae</taxon>
        <taxon>Grus</taxon>
    </lineage>
</organism>
<dbReference type="AlphaFoldDB" id="A0ABC9Y2I8"/>
<sequence>MSRQCALAAQKANRVLGCIKSSVTSRSREVILPLYSTLMRPHLEYCVQLWRPQYKRDMELLERVQRRATKLIGGLEHLSSEDRLRELGLVSLEKRRLQGDLIAAFQYLKGPTGKLERDCLSGSVVTGQGVEEMVQNHMTYSLQDVGGDANWQLVVEEGEMKVYRREVEENGIVLDPLKATHAVKGVTGHEVCHYFWNVDVRNDWETTIENFHVVENLADNAIIIYQTHKHHQGEERENRLTGTDTTQTLVTGTVVEPKDQPVLVSVSPLHKKKYTKKSVCLVRDDDEPGPSLEQEEEPEPEAITQSLSLSELRDMRKDFSRLPGEHIITWLLQCWDNGASSLELEGREAKQLGSLSREGDIDKAVGKKTQALSLWRRLLSEYPSGQVVQLWDEQVRSVLGEELAEQQGSKGCSEWGYIWLATIYWCGVPHGSILGPVLFNTFINDLDAGVERTISKFADDTKLGGAVDSLEGREAMQRDLDGLEHWAVINEMKFKKNKCRILQLGWSNARHKYRLGEEWLESSPAERDLGVLVDSRLNMSQQCALAAKRANHILGCIKHSIA</sequence>
<dbReference type="InterPro" id="IPR002913">
    <property type="entry name" value="START_lipid-bd_dom"/>
</dbReference>
<keyword evidence="4" id="KW-1185">Reference proteome</keyword>
<feature type="compositionally biased region" description="Acidic residues" evidence="1">
    <location>
        <begin position="284"/>
        <end position="300"/>
    </location>
</feature>
<gene>
    <name evidence="3" type="ORF">GRJ2_002860000</name>
</gene>
<dbReference type="Pfam" id="PF00078">
    <property type="entry name" value="RVT_1"/>
    <property type="match status" value="1"/>
</dbReference>
<dbReference type="PROSITE" id="PS50848">
    <property type="entry name" value="START"/>
    <property type="match status" value="1"/>
</dbReference>
<dbReference type="EMBL" id="BAAFJT010000040">
    <property type="protein sequence ID" value="GAB0203944.1"/>
    <property type="molecule type" value="Genomic_DNA"/>
</dbReference>
<dbReference type="Proteomes" id="UP001623348">
    <property type="component" value="Unassembled WGS sequence"/>
</dbReference>
<evidence type="ECO:0000313" key="3">
    <source>
        <dbReference type="EMBL" id="GAB0203944.1"/>
    </source>
</evidence>
<feature type="domain" description="START" evidence="2">
    <location>
        <begin position="148"/>
        <end position="259"/>
    </location>
</feature>
<feature type="region of interest" description="Disordered" evidence="1">
    <location>
        <begin position="282"/>
        <end position="304"/>
    </location>
</feature>
<evidence type="ECO:0000313" key="4">
    <source>
        <dbReference type="Proteomes" id="UP001623348"/>
    </source>
</evidence>
<comment type="caution">
    <text evidence="3">The sequence shown here is derived from an EMBL/GenBank/DDBJ whole genome shotgun (WGS) entry which is preliminary data.</text>
</comment>
<dbReference type="PANTHER" id="PTHR33332">
    <property type="entry name" value="REVERSE TRANSCRIPTASE DOMAIN-CONTAINING PROTEIN"/>
    <property type="match status" value="1"/>
</dbReference>
<proteinExistence type="predicted"/>
<dbReference type="SUPFAM" id="SSF55961">
    <property type="entry name" value="Bet v1-like"/>
    <property type="match status" value="1"/>
</dbReference>
<reference evidence="3 4" key="1">
    <citation type="submission" date="2024-06" db="EMBL/GenBank/DDBJ databases">
        <title>The draft genome of Grus japonensis, version 3.</title>
        <authorList>
            <person name="Nabeshima K."/>
            <person name="Suzuki S."/>
            <person name="Onuma M."/>
        </authorList>
    </citation>
    <scope>NUCLEOTIDE SEQUENCE [LARGE SCALE GENOMIC DNA]</scope>
    <source>
        <strain evidence="3 4">451A</strain>
    </source>
</reference>
<evidence type="ECO:0000256" key="1">
    <source>
        <dbReference type="SAM" id="MobiDB-lite"/>
    </source>
</evidence>
<dbReference type="Gene3D" id="3.30.530.20">
    <property type="match status" value="1"/>
</dbReference>
<dbReference type="InterPro" id="IPR000477">
    <property type="entry name" value="RT_dom"/>
</dbReference>
<accession>A0ABC9Y2I8</accession>